<accession>A0A4R2PU96</accession>
<evidence type="ECO:0000313" key="3">
    <source>
        <dbReference type="EMBL" id="TCP39613.1"/>
    </source>
</evidence>
<dbReference type="OrthoDB" id="9811157at2"/>
<evidence type="ECO:0000259" key="2">
    <source>
        <dbReference type="Pfam" id="PF23639"/>
    </source>
</evidence>
<dbReference type="EMBL" id="SLXP01000011">
    <property type="protein sequence ID" value="TCP39613.1"/>
    <property type="molecule type" value="Genomic_DNA"/>
</dbReference>
<feature type="domain" description="Toprim" evidence="1">
    <location>
        <begin position="233"/>
        <end position="319"/>
    </location>
</feature>
<dbReference type="Proteomes" id="UP000294835">
    <property type="component" value="Unassembled WGS sequence"/>
</dbReference>
<comment type="caution">
    <text evidence="3">The sequence shown here is derived from an EMBL/GenBank/DDBJ whole genome shotgun (WGS) entry which is preliminary data.</text>
</comment>
<reference evidence="3 4" key="1">
    <citation type="submission" date="2019-03" db="EMBL/GenBank/DDBJ databases">
        <title>Genomic Encyclopedia of Type Strains, Phase IV (KMG-IV): sequencing the most valuable type-strain genomes for metagenomic binning, comparative biology and taxonomic classification.</title>
        <authorList>
            <person name="Goeker M."/>
        </authorList>
    </citation>
    <scope>NUCLEOTIDE SEQUENCE [LARGE SCALE GENOMIC DNA]</scope>
    <source>
        <strain evidence="3 4">DSM 18063</strain>
    </source>
</reference>
<dbReference type="InterPro" id="IPR055570">
    <property type="entry name" value="DUF7146"/>
</dbReference>
<dbReference type="InterPro" id="IPR006171">
    <property type="entry name" value="TOPRIM_dom"/>
</dbReference>
<evidence type="ECO:0000313" key="4">
    <source>
        <dbReference type="Proteomes" id="UP000294835"/>
    </source>
</evidence>
<gene>
    <name evidence="3" type="ORF">EV662_11193</name>
</gene>
<dbReference type="Pfam" id="PF13362">
    <property type="entry name" value="Toprim_3"/>
    <property type="match status" value="1"/>
</dbReference>
<dbReference type="RefSeq" id="WP_132464556.1">
    <property type="nucleotide sequence ID" value="NZ_SLXP01000011.1"/>
</dbReference>
<evidence type="ECO:0000259" key="1">
    <source>
        <dbReference type="Pfam" id="PF13362"/>
    </source>
</evidence>
<dbReference type="Pfam" id="PF23639">
    <property type="entry name" value="DUF7146"/>
    <property type="match status" value="1"/>
</dbReference>
<sequence length="347" mass="37012">MESPAATLARRLAEEAEAVCRHYLPNGRRQGRYWIAGDVENSPGRSLYVRLIGPASGPGAAGRWTDAATGAFGDLLDLIAANRRHGSLRDTLDEARRFLNLPRPAPVPTQAPPAPTRTVQAARRLWAMGQPIVGTLADRYLAARGLTDLGALPALRYHPACFHRGDDHPRAAPPQRWPALLAKVTDLDGRLTGLHRTWIDPVSAGKAPVIPPRKAMGHLLGHGVRIGSGTDMLAAGEGLETMLALRRAVPVLPIVAALSASHLAALTLSAALRRLYIAADRDAAGLAAADRLATRAAAEGIEAIRLLPRLGDFNDDLVTFGLSDLRAHLRPQLTPEDAGTLLTQHGD</sequence>
<dbReference type="AlphaFoldDB" id="A0A4R2PU96"/>
<keyword evidence="4" id="KW-1185">Reference proteome</keyword>
<protein>
    <submittedName>
        <fullName evidence="3">Phage/plasmid primase-like uncharacterized protein</fullName>
    </submittedName>
</protein>
<feature type="domain" description="DUF7146" evidence="2">
    <location>
        <begin position="117"/>
        <end position="226"/>
    </location>
</feature>
<proteinExistence type="predicted"/>
<organism evidence="3 4">
    <name type="scientific">Rhodovulum marinum</name>
    <dbReference type="NCBI Taxonomy" id="320662"/>
    <lineage>
        <taxon>Bacteria</taxon>
        <taxon>Pseudomonadati</taxon>
        <taxon>Pseudomonadota</taxon>
        <taxon>Alphaproteobacteria</taxon>
        <taxon>Rhodobacterales</taxon>
        <taxon>Paracoccaceae</taxon>
        <taxon>Rhodovulum</taxon>
    </lineage>
</organism>
<name>A0A4R2PU96_9RHOB</name>